<sequence length="328" mass="38022">MMETCSSPEDKPSMFVIITSFTIPGMECIIGIIGNSFIMVTNGAEWVQNRKFSTGGRILFFLSSSRIALQSCMMMESFTSLIFPSFYKEDTIYDIFKVVFMFLTFCSLWFATWLNIFYFVKIANFNHPLFLRLKWRITELMPWLLWSSVIISFCYSVLFYQQVYYTSCNHSIPDPFSNSTKKKYIINTNVINLAIIYNVGMFIPLILFMLAAILLIISLKRHTLQMESNTTGSRNPSMEAHIRAIKSISSFLILYIFNFVALLLYMSNIFDDDSFWIVFCKIIIAAFPSGHSVLLILGNPKLRNTWGRFQHQIWSCYFSSCSWTLSGK</sequence>
<keyword evidence="16" id="KW-1185">Reference proteome</keyword>
<reference evidence="17" key="1">
    <citation type="submission" date="2025-08" db="UniProtKB">
        <authorList>
            <consortium name="RefSeq"/>
        </authorList>
    </citation>
    <scope>IDENTIFICATION</scope>
    <source>
        <tissue evidence="17">Spleen</tissue>
    </source>
</reference>
<dbReference type="GeneID" id="110216181"/>
<evidence type="ECO:0000256" key="6">
    <source>
        <dbReference type="ARBA" id="ARBA00022989"/>
    </source>
</evidence>
<keyword evidence="11 13" id="KW-0807">Transducer</keyword>
<evidence type="ECO:0000256" key="3">
    <source>
        <dbReference type="ARBA" id="ARBA00022480"/>
    </source>
</evidence>
<evidence type="ECO:0000256" key="8">
    <source>
        <dbReference type="ARBA" id="ARBA00023136"/>
    </source>
</evidence>
<proteinExistence type="inferred from homology"/>
<dbReference type="PROSITE" id="PS50262">
    <property type="entry name" value="G_PROTEIN_RECEP_F1_2"/>
    <property type="match status" value="1"/>
</dbReference>
<keyword evidence="4 13" id="KW-0716">Sensory transduction</keyword>
<evidence type="ECO:0000313" key="16">
    <source>
        <dbReference type="Proteomes" id="UP000515140"/>
    </source>
</evidence>
<feature type="domain" description="G-protein coupled receptors family 1 profile" evidence="15">
    <location>
        <begin position="34"/>
        <end position="265"/>
    </location>
</feature>
<dbReference type="GO" id="GO:0004930">
    <property type="term" value="F:G protein-coupled receptor activity"/>
    <property type="evidence" value="ECO:0007669"/>
    <property type="project" value="UniProtKB-KW"/>
</dbReference>
<evidence type="ECO:0000256" key="12">
    <source>
        <dbReference type="RuleBase" id="RU004423"/>
    </source>
</evidence>
<keyword evidence="5 13" id="KW-0812">Transmembrane</keyword>
<gene>
    <name evidence="17" type="primary">LOC110216181</name>
</gene>
<dbReference type="Gene3D" id="1.20.1070.10">
    <property type="entry name" value="Rhodopsin 7-helix transmembrane proteins"/>
    <property type="match status" value="1"/>
</dbReference>
<keyword evidence="7 13" id="KW-0297">G-protein coupled receptor</keyword>
<evidence type="ECO:0000256" key="14">
    <source>
        <dbReference type="SAM" id="Phobius"/>
    </source>
</evidence>
<dbReference type="PANTHER" id="PTHR11394:SF142">
    <property type="entry name" value="TASTE RECEPTOR TYPE 2 MEMBER 39"/>
    <property type="match status" value="1"/>
</dbReference>
<keyword evidence="10" id="KW-0325">Glycoprotein</keyword>
<feature type="transmembrane region" description="Helical" evidence="14">
    <location>
        <begin position="58"/>
        <end position="83"/>
    </location>
</feature>
<dbReference type="SUPFAM" id="SSF81321">
    <property type="entry name" value="Family A G protein-coupled receptor-like"/>
    <property type="match status" value="1"/>
</dbReference>
<evidence type="ECO:0000313" key="17">
    <source>
        <dbReference type="RefSeq" id="XP_020853643.1"/>
    </source>
</evidence>
<feature type="transmembrane region" description="Helical" evidence="14">
    <location>
        <begin position="195"/>
        <end position="217"/>
    </location>
</feature>
<comment type="similarity">
    <text evidence="2 12">Belongs to the G-protein coupled receptor T2R family.</text>
</comment>
<dbReference type="GO" id="GO:0033038">
    <property type="term" value="F:bitter taste receptor activity"/>
    <property type="evidence" value="ECO:0007669"/>
    <property type="project" value="InterPro"/>
</dbReference>
<dbReference type="GO" id="GO:0016020">
    <property type="term" value="C:membrane"/>
    <property type="evidence" value="ECO:0007669"/>
    <property type="project" value="UniProtKB-SubCell"/>
</dbReference>
<protein>
    <recommendedName>
        <fullName evidence="13">Taste receptor type 2</fullName>
    </recommendedName>
</protein>
<dbReference type="Pfam" id="PF05296">
    <property type="entry name" value="TAS2R"/>
    <property type="match status" value="1"/>
</dbReference>
<dbReference type="InterPro" id="IPR017452">
    <property type="entry name" value="GPCR_Rhodpsn_7TM"/>
</dbReference>
<evidence type="ECO:0000259" key="15">
    <source>
        <dbReference type="PROSITE" id="PS50262"/>
    </source>
</evidence>
<dbReference type="PANTHER" id="PTHR11394">
    <property type="entry name" value="TASTE RECEPTOR TYPE 2"/>
    <property type="match status" value="1"/>
</dbReference>
<accession>A0A6P5L6E9</accession>
<dbReference type="KEGG" id="pcw:110216181"/>
<keyword evidence="3 13" id="KW-0919">Taste</keyword>
<feature type="transmembrane region" description="Helical" evidence="14">
    <location>
        <begin position="140"/>
        <end position="160"/>
    </location>
</feature>
<feature type="transmembrane region" description="Helical" evidence="14">
    <location>
        <begin position="276"/>
        <end position="298"/>
    </location>
</feature>
<evidence type="ECO:0000256" key="11">
    <source>
        <dbReference type="ARBA" id="ARBA00023224"/>
    </source>
</evidence>
<dbReference type="AlphaFoldDB" id="A0A6P5L6E9"/>
<comment type="subcellular location">
    <subcellularLocation>
        <location evidence="1 13">Membrane</location>
        <topology evidence="1 13">Multi-pass membrane protein</topology>
    </subcellularLocation>
</comment>
<keyword evidence="6 14" id="KW-1133">Transmembrane helix</keyword>
<dbReference type="InterPro" id="IPR007960">
    <property type="entry name" value="TAS2R"/>
</dbReference>
<name>A0A6P5L6E9_PHACI</name>
<evidence type="ECO:0000256" key="13">
    <source>
        <dbReference type="RuleBase" id="RU004424"/>
    </source>
</evidence>
<evidence type="ECO:0000256" key="1">
    <source>
        <dbReference type="ARBA" id="ARBA00004141"/>
    </source>
</evidence>
<dbReference type="RefSeq" id="XP_020853643.1">
    <property type="nucleotide sequence ID" value="XM_020997984.1"/>
</dbReference>
<keyword evidence="9 13" id="KW-0675">Receptor</keyword>
<evidence type="ECO:0000256" key="4">
    <source>
        <dbReference type="ARBA" id="ARBA00022606"/>
    </source>
</evidence>
<feature type="transmembrane region" description="Helical" evidence="14">
    <location>
        <begin position="251"/>
        <end position="270"/>
    </location>
</feature>
<evidence type="ECO:0000256" key="2">
    <source>
        <dbReference type="ARBA" id="ARBA00007376"/>
    </source>
</evidence>
<evidence type="ECO:0000256" key="5">
    <source>
        <dbReference type="ARBA" id="ARBA00022692"/>
    </source>
</evidence>
<organism evidence="16 17">
    <name type="scientific">Phascolarctos cinereus</name>
    <name type="common">Koala</name>
    <dbReference type="NCBI Taxonomy" id="38626"/>
    <lineage>
        <taxon>Eukaryota</taxon>
        <taxon>Metazoa</taxon>
        <taxon>Chordata</taxon>
        <taxon>Craniata</taxon>
        <taxon>Vertebrata</taxon>
        <taxon>Euteleostomi</taxon>
        <taxon>Mammalia</taxon>
        <taxon>Metatheria</taxon>
        <taxon>Diprotodontia</taxon>
        <taxon>Phascolarctidae</taxon>
        <taxon>Phascolarctos</taxon>
    </lineage>
</organism>
<dbReference type="FunCoup" id="A0A6P5L6E9">
    <property type="interactions" value="251"/>
</dbReference>
<feature type="transmembrane region" description="Helical" evidence="14">
    <location>
        <begin position="95"/>
        <end position="120"/>
    </location>
</feature>
<evidence type="ECO:0000256" key="7">
    <source>
        <dbReference type="ARBA" id="ARBA00023040"/>
    </source>
</evidence>
<keyword evidence="8 13" id="KW-0472">Membrane</keyword>
<evidence type="ECO:0000256" key="10">
    <source>
        <dbReference type="ARBA" id="ARBA00023180"/>
    </source>
</evidence>
<dbReference type="FunFam" id="1.20.1070.10:FF:000055">
    <property type="entry name" value="Taste receptor type 2"/>
    <property type="match status" value="1"/>
</dbReference>
<feature type="transmembrane region" description="Helical" evidence="14">
    <location>
        <begin position="12"/>
        <end position="38"/>
    </location>
</feature>
<evidence type="ECO:0000256" key="9">
    <source>
        <dbReference type="ARBA" id="ARBA00023170"/>
    </source>
</evidence>
<dbReference type="Proteomes" id="UP000515140">
    <property type="component" value="Unplaced"/>
</dbReference>
<dbReference type="CDD" id="cd15908">
    <property type="entry name" value="7tm_TAS2R40-like"/>
    <property type="match status" value="1"/>
</dbReference>
<dbReference type="InParanoid" id="A0A6P5L6E9"/>